<sequence>MLLSVDLRWARPTSPALQLTQEGCMEGPCAPTPAMQAVGRAPNRLTDLLSGTTKPPDRTTYSAISAPSYGSRQHWRPAAAIDFGQGGAFPECGCFQYPEGLGSSKTFPEYLLASGRRLKASAMEGALHVPRRLPEHSNLMLFTARCHAPLTADQVPQSSANAERLTDASLTQMAAVLASPSRPVIITDAFRDWPAMSRWDLGFFNALGQSEVVVNDRAPARHADESAGERQRSLPVCLPAYVQYVQDQPASIEEAAQLAERPGAPFYLNGWRAFAAHPSLEKDCPGPYFMSGLDSSSLILEAIDKQLFSKQASGRAAAPAAPPAATAAAPWWQSITTNLKKVFIGPAGLHNSPAFRCGLSSWLAGPEAQMGAEAPPVFEFWAEADSFISRAALD</sequence>
<keyword evidence="2" id="KW-1185">Reference proteome</keyword>
<dbReference type="EMBL" id="JALJOV010000558">
    <property type="protein sequence ID" value="KAK9862778.1"/>
    <property type="molecule type" value="Genomic_DNA"/>
</dbReference>
<dbReference type="AlphaFoldDB" id="A0AAW1T0D3"/>
<accession>A0AAW1T0D3</accession>
<dbReference type="SUPFAM" id="SSF51197">
    <property type="entry name" value="Clavaminate synthase-like"/>
    <property type="match status" value="1"/>
</dbReference>
<name>A0AAW1T0D3_9CHLO</name>
<reference evidence="1 2" key="1">
    <citation type="journal article" date="2024" name="Nat. Commun.">
        <title>Phylogenomics reveals the evolutionary origins of lichenization in chlorophyte algae.</title>
        <authorList>
            <person name="Puginier C."/>
            <person name="Libourel C."/>
            <person name="Otte J."/>
            <person name="Skaloud P."/>
            <person name="Haon M."/>
            <person name="Grisel S."/>
            <person name="Petersen M."/>
            <person name="Berrin J.G."/>
            <person name="Delaux P.M."/>
            <person name="Dal Grande F."/>
            <person name="Keller J."/>
        </authorList>
    </citation>
    <scope>NUCLEOTIDE SEQUENCE [LARGE SCALE GENOMIC DNA]</scope>
    <source>
        <strain evidence="1 2">SAG 2523</strain>
    </source>
</reference>
<proteinExistence type="predicted"/>
<organism evidence="1 2">
    <name type="scientific">Apatococcus fuscideae</name>
    <dbReference type="NCBI Taxonomy" id="2026836"/>
    <lineage>
        <taxon>Eukaryota</taxon>
        <taxon>Viridiplantae</taxon>
        <taxon>Chlorophyta</taxon>
        <taxon>core chlorophytes</taxon>
        <taxon>Trebouxiophyceae</taxon>
        <taxon>Chlorellales</taxon>
        <taxon>Chlorellaceae</taxon>
        <taxon>Apatococcus</taxon>
    </lineage>
</organism>
<comment type="caution">
    <text evidence="1">The sequence shown here is derived from an EMBL/GenBank/DDBJ whole genome shotgun (WGS) entry which is preliminary data.</text>
</comment>
<dbReference type="Gene3D" id="2.60.120.650">
    <property type="entry name" value="Cupin"/>
    <property type="match status" value="1"/>
</dbReference>
<evidence type="ECO:0000313" key="1">
    <source>
        <dbReference type="EMBL" id="KAK9862778.1"/>
    </source>
</evidence>
<dbReference type="Proteomes" id="UP001485043">
    <property type="component" value="Unassembled WGS sequence"/>
</dbReference>
<protein>
    <submittedName>
        <fullName evidence="1">Uncharacterized protein</fullName>
    </submittedName>
</protein>
<evidence type="ECO:0000313" key="2">
    <source>
        <dbReference type="Proteomes" id="UP001485043"/>
    </source>
</evidence>
<gene>
    <name evidence="1" type="ORF">WJX84_004979</name>
</gene>